<name>A0AA40G7W9_9HYME</name>
<dbReference type="Proteomes" id="UP001177670">
    <property type="component" value="Unassembled WGS sequence"/>
</dbReference>
<comment type="caution">
    <text evidence="1">The sequence shown here is derived from an EMBL/GenBank/DDBJ whole genome shotgun (WGS) entry which is preliminary data.</text>
</comment>
<protein>
    <submittedName>
        <fullName evidence="1">Uncharacterized protein</fullName>
    </submittedName>
</protein>
<gene>
    <name evidence="1" type="ORF">K0M31_013980</name>
</gene>
<organism evidence="1 2">
    <name type="scientific">Melipona bicolor</name>
    <dbReference type="NCBI Taxonomy" id="60889"/>
    <lineage>
        <taxon>Eukaryota</taxon>
        <taxon>Metazoa</taxon>
        <taxon>Ecdysozoa</taxon>
        <taxon>Arthropoda</taxon>
        <taxon>Hexapoda</taxon>
        <taxon>Insecta</taxon>
        <taxon>Pterygota</taxon>
        <taxon>Neoptera</taxon>
        <taxon>Endopterygota</taxon>
        <taxon>Hymenoptera</taxon>
        <taxon>Apocrita</taxon>
        <taxon>Aculeata</taxon>
        <taxon>Apoidea</taxon>
        <taxon>Anthophila</taxon>
        <taxon>Apidae</taxon>
        <taxon>Melipona</taxon>
    </lineage>
</organism>
<sequence length="62" mass="7007">RRKALKACKLDGGSRLILTTGELFLPTPRVSKIEWRRGGWKGNNFLARPPSSRVIIFGSEMH</sequence>
<dbReference type="AlphaFoldDB" id="A0AA40G7W9"/>
<reference evidence="1" key="1">
    <citation type="submission" date="2021-10" db="EMBL/GenBank/DDBJ databases">
        <title>Melipona bicolor Genome sequencing and assembly.</title>
        <authorList>
            <person name="Araujo N.S."/>
            <person name="Arias M.C."/>
        </authorList>
    </citation>
    <scope>NUCLEOTIDE SEQUENCE</scope>
    <source>
        <strain evidence="1">USP_2M_L1-L4_2017</strain>
        <tissue evidence="1">Whole body</tissue>
    </source>
</reference>
<proteinExistence type="predicted"/>
<keyword evidence="2" id="KW-1185">Reference proteome</keyword>
<feature type="non-terminal residue" evidence="1">
    <location>
        <position position="1"/>
    </location>
</feature>
<evidence type="ECO:0000313" key="1">
    <source>
        <dbReference type="EMBL" id="KAK1132595.1"/>
    </source>
</evidence>
<dbReference type="EMBL" id="JAHYIQ010000004">
    <property type="protein sequence ID" value="KAK1132595.1"/>
    <property type="molecule type" value="Genomic_DNA"/>
</dbReference>
<evidence type="ECO:0000313" key="2">
    <source>
        <dbReference type="Proteomes" id="UP001177670"/>
    </source>
</evidence>
<accession>A0AA40G7W9</accession>